<evidence type="ECO:0000313" key="1">
    <source>
        <dbReference type="EMBL" id="CAI5729197.1"/>
    </source>
</evidence>
<sequence length="313" mass="35046">MWELVVLARFEALQSMLSSDERENVQLAVCELHEVARVDAAISRKATAASDCHDTEDALTVAGDNGSAHLERWKKWRLEGEQIDRLTATVGTAATAALQLLEARVANLRFFARGKRGVLYAGELRSSDEAVVAKLAASASATHSVTLEAQWLRVVNRMGLGPKLLDAGSGWFLCERLQGKNVVAFLAQDDDVASPANAVWLVREMLCQCFAMDLLGVNKEEMTHPHRHVLVHRSREPPTVWRCTFVDFEKCSSTTKPKNVTQLCQFLSSPRMIGLLQRKRVHVDIPLLRQRTKRYKHSHCRSTFGDVMRVFGL</sequence>
<keyword evidence="2" id="KW-1185">Reference proteome</keyword>
<dbReference type="AlphaFoldDB" id="A0AAV0TXF9"/>
<dbReference type="EMBL" id="CANTFL010000980">
    <property type="protein sequence ID" value="CAI5729197.1"/>
    <property type="molecule type" value="Genomic_DNA"/>
</dbReference>
<gene>
    <name evidence="1" type="ORF">HBR001_LOCUS4503</name>
</gene>
<organism evidence="1 2">
    <name type="scientific">Hyaloperonospora brassicae</name>
    <name type="common">Brassica downy mildew</name>
    <name type="synonym">Peronospora brassicae</name>
    <dbReference type="NCBI Taxonomy" id="162125"/>
    <lineage>
        <taxon>Eukaryota</taxon>
        <taxon>Sar</taxon>
        <taxon>Stramenopiles</taxon>
        <taxon>Oomycota</taxon>
        <taxon>Peronosporomycetes</taxon>
        <taxon>Peronosporales</taxon>
        <taxon>Peronosporaceae</taxon>
        <taxon>Hyaloperonospora</taxon>
    </lineage>
</organism>
<evidence type="ECO:0000313" key="2">
    <source>
        <dbReference type="Proteomes" id="UP001162031"/>
    </source>
</evidence>
<protein>
    <submittedName>
        <fullName evidence="1">Uncharacterized protein</fullName>
    </submittedName>
</protein>
<dbReference type="Proteomes" id="UP001162031">
    <property type="component" value="Unassembled WGS sequence"/>
</dbReference>
<name>A0AAV0TXF9_HYABA</name>
<comment type="caution">
    <text evidence="1">The sequence shown here is derived from an EMBL/GenBank/DDBJ whole genome shotgun (WGS) entry which is preliminary data.</text>
</comment>
<proteinExistence type="predicted"/>
<accession>A0AAV0TXF9</accession>
<reference evidence="1" key="1">
    <citation type="submission" date="2022-12" db="EMBL/GenBank/DDBJ databases">
        <authorList>
            <person name="Webb A."/>
        </authorList>
    </citation>
    <scope>NUCLEOTIDE SEQUENCE</scope>
    <source>
        <strain evidence="1">Hp1</strain>
    </source>
</reference>